<gene>
    <name evidence="2" type="ORF">AMPC_05860</name>
</gene>
<dbReference type="Gene3D" id="3.90.190.10">
    <property type="entry name" value="Protein tyrosine phosphatase superfamily"/>
    <property type="match status" value="1"/>
</dbReference>
<evidence type="ECO:0000259" key="1">
    <source>
        <dbReference type="PROSITE" id="PS50056"/>
    </source>
</evidence>
<dbReference type="PROSITE" id="PS50056">
    <property type="entry name" value="TYR_PHOSPHATASE_2"/>
    <property type="match status" value="1"/>
</dbReference>
<name>A0ABM7X6P3_9BACT</name>
<dbReference type="RefSeq" id="WP_248344228.1">
    <property type="nucleotide sequence ID" value="NZ_AP025592.1"/>
</dbReference>
<dbReference type="InterPro" id="IPR000387">
    <property type="entry name" value="Tyr_Pase_dom"/>
</dbReference>
<dbReference type="CDD" id="cd14498">
    <property type="entry name" value="DSP"/>
    <property type="match status" value="1"/>
</dbReference>
<dbReference type="PANTHER" id="PTHR46274">
    <property type="entry name" value="PHOSPHATIDYLINOSITOL PHOSPHATASE"/>
    <property type="match status" value="1"/>
</dbReference>
<keyword evidence="3" id="KW-1185">Reference proteome</keyword>
<dbReference type="EMBL" id="AP025592">
    <property type="protein sequence ID" value="BDG07473.1"/>
    <property type="molecule type" value="Genomic_DNA"/>
</dbReference>
<dbReference type="InterPro" id="IPR029021">
    <property type="entry name" value="Prot-tyrosine_phosphatase-like"/>
</dbReference>
<dbReference type="PROSITE" id="PS00383">
    <property type="entry name" value="TYR_PHOSPHATASE_1"/>
    <property type="match status" value="1"/>
</dbReference>
<organism evidence="2 3">
    <name type="scientific">Anaeromyxobacter paludicola</name>
    <dbReference type="NCBI Taxonomy" id="2918171"/>
    <lineage>
        <taxon>Bacteria</taxon>
        <taxon>Pseudomonadati</taxon>
        <taxon>Myxococcota</taxon>
        <taxon>Myxococcia</taxon>
        <taxon>Myxococcales</taxon>
        <taxon>Cystobacterineae</taxon>
        <taxon>Anaeromyxobacteraceae</taxon>
        <taxon>Anaeromyxobacter</taxon>
    </lineage>
</organism>
<dbReference type="Pfam" id="PF22785">
    <property type="entry name" value="Tc-R-P"/>
    <property type="match status" value="1"/>
</dbReference>
<evidence type="ECO:0000313" key="3">
    <source>
        <dbReference type="Proteomes" id="UP001162734"/>
    </source>
</evidence>
<dbReference type="InterPro" id="IPR016130">
    <property type="entry name" value="Tyr_Pase_AS"/>
</dbReference>
<proteinExistence type="predicted"/>
<evidence type="ECO:0000313" key="2">
    <source>
        <dbReference type="EMBL" id="BDG07473.1"/>
    </source>
</evidence>
<dbReference type="SUPFAM" id="SSF52799">
    <property type="entry name" value="(Phosphotyrosine protein) phosphatases II"/>
    <property type="match status" value="1"/>
</dbReference>
<feature type="domain" description="Tyrosine specific protein phosphatases" evidence="1">
    <location>
        <begin position="79"/>
        <end position="143"/>
    </location>
</feature>
<protein>
    <recommendedName>
        <fullName evidence="1">Tyrosine specific protein phosphatases domain-containing protein</fullName>
    </recommendedName>
</protein>
<sequence length="189" mass="20892">MAGSGEERLNLDFVTDRLAVGGSYPERDAERLAREHGIRHVVDVRVEARDDEAVLRRCGVTLLHLPTEDRCAISLDVIDDGVGWVRERLGRGERVFIHCEYGVGRSALLALCVLVAEGDAPLEALARAKSARWQVSPSPEQLQAFQVWCRREQHRAGAAWPIPSFEELAGIAYSHLRRGEVGTGTLRSG</sequence>
<reference evidence="3" key="1">
    <citation type="journal article" date="2022" name="Int. J. Syst. Evol. Microbiol.">
        <title>Anaeromyxobacter oryzae sp. nov., Anaeromyxobacter diazotrophicus sp. nov. and Anaeromyxobacter paludicola sp. nov., isolated from paddy soils.</title>
        <authorList>
            <person name="Itoh H."/>
            <person name="Xu Z."/>
            <person name="Mise K."/>
            <person name="Masuda Y."/>
            <person name="Ushijima N."/>
            <person name="Hayakawa C."/>
            <person name="Shiratori Y."/>
            <person name="Senoo K."/>
        </authorList>
    </citation>
    <scope>NUCLEOTIDE SEQUENCE [LARGE SCALE GENOMIC DNA]</scope>
    <source>
        <strain evidence="3">Red630</strain>
    </source>
</reference>
<dbReference type="PANTHER" id="PTHR46274:SF6">
    <property type="entry name" value="TYR_PHOSPHATASE_2 DOMAIN-CONTAINING PROTEIN"/>
    <property type="match status" value="1"/>
</dbReference>
<dbReference type="Proteomes" id="UP001162734">
    <property type="component" value="Chromosome"/>
</dbReference>
<accession>A0ABM7X6P3</accession>